<feature type="domain" description="HTH luxR-type" evidence="4">
    <location>
        <begin position="744"/>
        <end position="809"/>
    </location>
</feature>
<dbReference type="PROSITE" id="PS00622">
    <property type="entry name" value="HTH_LUXR_1"/>
    <property type="match status" value="1"/>
</dbReference>
<organism evidence="5 6">
    <name type="scientific">Serinibacter arcticus</name>
    <dbReference type="NCBI Taxonomy" id="1655435"/>
    <lineage>
        <taxon>Bacteria</taxon>
        <taxon>Bacillati</taxon>
        <taxon>Actinomycetota</taxon>
        <taxon>Actinomycetes</taxon>
        <taxon>Micrococcales</taxon>
        <taxon>Beutenbergiaceae</taxon>
        <taxon>Serinibacter</taxon>
    </lineage>
</organism>
<accession>A0A2U1ZV27</accession>
<dbReference type="InterPro" id="IPR036388">
    <property type="entry name" value="WH-like_DNA-bd_sf"/>
</dbReference>
<keyword evidence="3" id="KW-0804">Transcription</keyword>
<evidence type="ECO:0000256" key="1">
    <source>
        <dbReference type="ARBA" id="ARBA00023015"/>
    </source>
</evidence>
<evidence type="ECO:0000259" key="4">
    <source>
        <dbReference type="PROSITE" id="PS50043"/>
    </source>
</evidence>
<dbReference type="PRINTS" id="PR00038">
    <property type="entry name" value="HTHLUXR"/>
</dbReference>
<dbReference type="PROSITE" id="PS50043">
    <property type="entry name" value="HTH_LUXR_2"/>
    <property type="match status" value="1"/>
</dbReference>
<name>A0A2U1ZV27_9MICO</name>
<keyword evidence="2" id="KW-0238">DNA-binding</keyword>
<dbReference type="PANTHER" id="PTHR43214:SF24">
    <property type="entry name" value="TRANSCRIPTIONAL REGULATORY PROTEIN NARL-RELATED"/>
    <property type="match status" value="1"/>
</dbReference>
<dbReference type="CDD" id="cd06170">
    <property type="entry name" value="LuxR_C_like"/>
    <property type="match status" value="1"/>
</dbReference>
<dbReference type="InterPro" id="IPR039420">
    <property type="entry name" value="WalR-like"/>
</dbReference>
<dbReference type="Pfam" id="PF00196">
    <property type="entry name" value="GerE"/>
    <property type="match status" value="1"/>
</dbReference>
<evidence type="ECO:0000313" key="5">
    <source>
        <dbReference type="EMBL" id="PWD50847.1"/>
    </source>
</evidence>
<dbReference type="Gene3D" id="1.10.10.10">
    <property type="entry name" value="Winged helix-like DNA-binding domain superfamily/Winged helix DNA-binding domain"/>
    <property type="match status" value="1"/>
</dbReference>
<reference evidence="5 6" key="1">
    <citation type="submission" date="2018-03" db="EMBL/GenBank/DDBJ databases">
        <title>Genome assembly of novel Miniimonas species PCH200.</title>
        <authorList>
            <person name="Thakur V."/>
            <person name="Kumar V."/>
            <person name="Singh D."/>
        </authorList>
    </citation>
    <scope>NUCLEOTIDE SEQUENCE [LARGE SCALE GENOMIC DNA]</scope>
    <source>
        <strain evidence="5 6">PCH200</strain>
    </source>
</reference>
<evidence type="ECO:0000256" key="3">
    <source>
        <dbReference type="ARBA" id="ARBA00023163"/>
    </source>
</evidence>
<proteinExistence type="predicted"/>
<dbReference type="PANTHER" id="PTHR43214">
    <property type="entry name" value="TWO-COMPONENT RESPONSE REGULATOR"/>
    <property type="match status" value="1"/>
</dbReference>
<dbReference type="InterPro" id="IPR016032">
    <property type="entry name" value="Sig_transdc_resp-reg_C-effctor"/>
</dbReference>
<dbReference type="GO" id="GO:0006355">
    <property type="term" value="P:regulation of DNA-templated transcription"/>
    <property type="evidence" value="ECO:0007669"/>
    <property type="project" value="InterPro"/>
</dbReference>
<gene>
    <name evidence="5" type="ORF">C8046_09480</name>
</gene>
<dbReference type="SUPFAM" id="SSF46894">
    <property type="entry name" value="C-terminal effector domain of the bipartite response regulators"/>
    <property type="match status" value="1"/>
</dbReference>
<dbReference type="EMBL" id="PYHR01000002">
    <property type="protein sequence ID" value="PWD50847.1"/>
    <property type="molecule type" value="Genomic_DNA"/>
</dbReference>
<protein>
    <recommendedName>
        <fullName evidence="4">HTH luxR-type domain-containing protein</fullName>
    </recommendedName>
</protein>
<sequence>MLKVLDAVSRGRHATIVSAEPEDRSAILGAVRTQLEATGWRTIHVEAVPPLPGAPLAALVHAGLRPTQEGRNGLGAAVDEMAAAVRGERTIVLVRDLHRLDPTAWAVLRSLQQRTGLLLVVSRHPRSATAEMPSDAVTVAAPRPSIEELRTTLAELTGLPVGLALAARLHAYVDGRTALARALVENGERHLGRTSGEPVDLVLTGRGLEPVLEDLVGDLSADERRDLEMLALLGPAELDAIADRLSPESLERLERRGLVEEIGRECPRVLVRPPVLADHLRATVPSLRRRALLGPAASAPATGEPAEAGAVARLLADTESHRVGLARTAWERQPDRDSAVALLTVLESAGLERELHAVLAGSAVLPGSDRAVVEWQALRWRHAARWHGGAADAVAGLRRAAKDAVRHGELLLALALRLDVATPVAQRLAEAEELARSTGHAPWVEGEIRLTLARLQLAIGDLAAAGRTVGAGSPSEGRASDLVMVGAVVAAVEGRESDAVRALEELIATALALRDRDVIRRAVECVVLTALIGLRVPRLTEMLDLGLALGLPLEPGPGQYFALARTGIVHAVAGADSPVVVPAVAVGPPGAEPLGDLVRAWDDLATRSATNQSVDPDGHLEAALTTLSGSGNLFGAALAALTVFEVEPSAGPLERVRQFVTEWGTPAALAHADYAVARAEESAGGLVLAGRAFEERGLVHAAVRAYRRAVLAAGRHDEEAWGREAAEELQRLRHDLAGGPADVPGPGASALTDREREIAGMVAAGASNRVIAQRLVLSVRTVETHVLRIMRKAGVDSRTQIRDYLITQPRSVLGR</sequence>
<dbReference type="GO" id="GO:0003677">
    <property type="term" value="F:DNA binding"/>
    <property type="evidence" value="ECO:0007669"/>
    <property type="project" value="UniProtKB-KW"/>
</dbReference>
<dbReference type="Proteomes" id="UP000245166">
    <property type="component" value="Unassembled WGS sequence"/>
</dbReference>
<dbReference type="AlphaFoldDB" id="A0A2U1ZV27"/>
<dbReference type="SMART" id="SM00421">
    <property type="entry name" value="HTH_LUXR"/>
    <property type="match status" value="1"/>
</dbReference>
<keyword evidence="6" id="KW-1185">Reference proteome</keyword>
<dbReference type="InterPro" id="IPR000792">
    <property type="entry name" value="Tscrpt_reg_LuxR_C"/>
</dbReference>
<evidence type="ECO:0000256" key="2">
    <source>
        <dbReference type="ARBA" id="ARBA00023125"/>
    </source>
</evidence>
<comment type="caution">
    <text evidence="5">The sequence shown here is derived from an EMBL/GenBank/DDBJ whole genome shotgun (WGS) entry which is preliminary data.</text>
</comment>
<evidence type="ECO:0000313" key="6">
    <source>
        <dbReference type="Proteomes" id="UP000245166"/>
    </source>
</evidence>
<keyword evidence="1" id="KW-0805">Transcription regulation</keyword>